<sequence length="139" mass="15733">MAAYPGAMTRVLTFGTFDLFHIGHVNVLLRAADLGDHLTVGVSSDELTMAKKGRYPVYREEHRLAIVSSLACVDDVFVEQSLELKGEYIAEHRADVLVMGDDWKGRFDHHREQCEVIYLPRTAEVSTTDIIQSIRRDLD</sequence>
<protein>
    <submittedName>
        <fullName evidence="4">Glycerol-3-phosphate cytidylyltransferase</fullName>
    </submittedName>
</protein>
<evidence type="ECO:0000313" key="5">
    <source>
        <dbReference type="Proteomes" id="UP000652354"/>
    </source>
</evidence>
<dbReference type="Proteomes" id="UP000652354">
    <property type="component" value="Unassembled WGS sequence"/>
</dbReference>
<reference evidence="4" key="1">
    <citation type="submission" date="2021-01" db="EMBL/GenBank/DDBJ databases">
        <title>Whole genome shotgun sequence of Demequina activiva NBRC 110675.</title>
        <authorList>
            <person name="Komaki H."/>
            <person name="Tamura T."/>
        </authorList>
    </citation>
    <scope>NUCLEOTIDE SEQUENCE</scope>
    <source>
        <strain evidence="4">NBRC 110675</strain>
    </source>
</reference>
<evidence type="ECO:0000256" key="2">
    <source>
        <dbReference type="ARBA" id="ARBA00022695"/>
    </source>
</evidence>
<dbReference type="PANTHER" id="PTHR43793:SF1">
    <property type="entry name" value="FAD SYNTHASE"/>
    <property type="match status" value="1"/>
</dbReference>
<gene>
    <name evidence="4" type="ORF">Dac01nite_12420</name>
</gene>
<dbReference type="PANTHER" id="PTHR43793">
    <property type="entry name" value="FAD SYNTHASE"/>
    <property type="match status" value="1"/>
</dbReference>
<keyword evidence="5" id="KW-1185">Reference proteome</keyword>
<dbReference type="SUPFAM" id="SSF52374">
    <property type="entry name" value="Nucleotidylyl transferase"/>
    <property type="match status" value="1"/>
</dbReference>
<evidence type="ECO:0000313" key="4">
    <source>
        <dbReference type="EMBL" id="GIG54490.1"/>
    </source>
</evidence>
<dbReference type="NCBIfam" id="TIGR00125">
    <property type="entry name" value="cyt_tran_rel"/>
    <property type="match status" value="1"/>
</dbReference>
<evidence type="ECO:0000256" key="1">
    <source>
        <dbReference type="ARBA" id="ARBA00022679"/>
    </source>
</evidence>
<dbReference type="Gene3D" id="3.40.50.620">
    <property type="entry name" value="HUPs"/>
    <property type="match status" value="1"/>
</dbReference>
<keyword evidence="1" id="KW-0808">Transferase</keyword>
<accession>A0A919UK32</accession>
<organism evidence="4 5">
    <name type="scientific">Demequina activiva</name>
    <dbReference type="NCBI Taxonomy" id="1582364"/>
    <lineage>
        <taxon>Bacteria</taxon>
        <taxon>Bacillati</taxon>
        <taxon>Actinomycetota</taxon>
        <taxon>Actinomycetes</taxon>
        <taxon>Micrococcales</taxon>
        <taxon>Demequinaceae</taxon>
        <taxon>Demequina</taxon>
    </lineage>
</organism>
<dbReference type="EMBL" id="BONR01000002">
    <property type="protein sequence ID" value="GIG54490.1"/>
    <property type="molecule type" value="Genomic_DNA"/>
</dbReference>
<dbReference type="InterPro" id="IPR004821">
    <property type="entry name" value="Cyt_trans-like"/>
</dbReference>
<dbReference type="Pfam" id="PF01467">
    <property type="entry name" value="CTP_transf_like"/>
    <property type="match status" value="1"/>
</dbReference>
<dbReference type="InterPro" id="IPR014729">
    <property type="entry name" value="Rossmann-like_a/b/a_fold"/>
</dbReference>
<dbReference type="AlphaFoldDB" id="A0A919UK32"/>
<comment type="caution">
    <text evidence="4">The sequence shown here is derived from an EMBL/GenBank/DDBJ whole genome shotgun (WGS) entry which is preliminary data.</text>
</comment>
<dbReference type="GO" id="GO:0016779">
    <property type="term" value="F:nucleotidyltransferase activity"/>
    <property type="evidence" value="ECO:0007669"/>
    <property type="project" value="UniProtKB-KW"/>
</dbReference>
<feature type="domain" description="Cytidyltransferase-like" evidence="3">
    <location>
        <begin position="12"/>
        <end position="132"/>
    </location>
</feature>
<keyword evidence="2 4" id="KW-0548">Nucleotidyltransferase</keyword>
<evidence type="ECO:0000259" key="3">
    <source>
        <dbReference type="Pfam" id="PF01467"/>
    </source>
</evidence>
<name>A0A919UK32_9MICO</name>
<proteinExistence type="predicted"/>
<dbReference type="InterPro" id="IPR050385">
    <property type="entry name" value="Archaeal_FAD_synthase"/>
</dbReference>